<evidence type="ECO:0000313" key="3">
    <source>
        <dbReference type="Proteomes" id="UP000223913"/>
    </source>
</evidence>
<reference evidence="2 3" key="1">
    <citation type="submission" date="2017-10" db="EMBL/GenBank/DDBJ databases">
        <title>The draft genome sequence of Lewinella nigricans NBRC 102662.</title>
        <authorList>
            <person name="Wang K."/>
        </authorList>
    </citation>
    <scope>NUCLEOTIDE SEQUENCE [LARGE SCALE GENOMIC DNA]</scope>
    <source>
        <strain evidence="2 3">NBRC 102662</strain>
    </source>
</reference>
<dbReference type="EMBL" id="PDUD01000024">
    <property type="protein sequence ID" value="PHN04864.1"/>
    <property type="molecule type" value="Genomic_DNA"/>
</dbReference>
<evidence type="ECO:0000313" key="2">
    <source>
        <dbReference type="EMBL" id="PHN04864.1"/>
    </source>
</evidence>
<evidence type="ECO:0008006" key="4">
    <source>
        <dbReference type="Google" id="ProtNLM"/>
    </source>
</evidence>
<feature type="transmembrane region" description="Helical" evidence="1">
    <location>
        <begin position="190"/>
        <end position="217"/>
    </location>
</feature>
<comment type="caution">
    <text evidence="2">The sequence shown here is derived from an EMBL/GenBank/DDBJ whole genome shotgun (WGS) entry which is preliminary data.</text>
</comment>
<feature type="transmembrane region" description="Helical" evidence="1">
    <location>
        <begin position="134"/>
        <end position="152"/>
    </location>
</feature>
<evidence type="ECO:0000256" key="1">
    <source>
        <dbReference type="SAM" id="Phobius"/>
    </source>
</evidence>
<dbReference type="AlphaFoldDB" id="A0A2D0N8M7"/>
<keyword evidence="1" id="KW-1133">Transmembrane helix</keyword>
<proteinExistence type="predicted"/>
<keyword evidence="1" id="KW-0472">Membrane</keyword>
<dbReference type="OrthoDB" id="671850at2"/>
<sequence>MNTLKNQTIIYDDACPMCTAYTGAFIRLGWLEKRLPFSRVSPELLQKIDVDRGRHEIPLFDPVSGQTVYGLDALFLIIGTHLPWLKPLLSNRAFRFFWKQIYWIITYNRRIIAGSRAHASGLDCAPDRNLTYRWMYILLMLALSSRLLWLTLAGSGPALAGIVPASIPLILSLLLGLIRKNDRLSWLGNWITVIFIFALGLYMLPVGLFSLVGITVFSQFMLWKRF</sequence>
<protein>
    <recommendedName>
        <fullName evidence="4">DUF393 domain-containing protein</fullName>
    </recommendedName>
</protein>
<gene>
    <name evidence="2" type="ORF">CRP01_20370</name>
</gene>
<organism evidence="2 3">
    <name type="scientific">Flavilitoribacter nigricans (strain ATCC 23147 / DSM 23189 / NBRC 102662 / NCIMB 1420 / SS-2)</name>
    <name type="common">Lewinella nigricans</name>
    <dbReference type="NCBI Taxonomy" id="1122177"/>
    <lineage>
        <taxon>Bacteria</taxon>
        <taxon>Pseudomonadati</taxon>
        <taxon>Bacteroidota</taxon>
        <taxon>Saprospiria</taxon>
        <taxon>Saprospirales</taxon>
        <taxon>Lewinellaceae</taxon>
        <taxon>Flavilitoribacter</taxon>
    </lineage>
</organism>
<feature type="transmembrane region" description="Helical" evidence="1">
    <location>
        <begin position="158"/>
        <end position="178"/>
    </location>
</feature>
<keyword evidence="3" id="KW-1185">Reference proteome</keyword>
<keyword evidence="1" id="KW-0812">Transmembrane</keyword>
<dbReference type="Proteomes" id="UP000223913">
    <property type="component" value="Unassembled WGS sequence"/>
</dbReference>
<dbReference type="RefSeq" id="WP_099151924.1">
    <property type="nucleotide sequence ID" value="NZ_PDUD01000024.1"/>
</dbReference>
<accession>A0A2D0N8M7</accession>
<name>A0A2D0N8M7_FLAN2</name>